<feature type="domain" description="Surface adhesin CshA non-repetitive" evidence="3">
    <location>
        <begin position="56"/>
        <end position="243"/>
    </location>
</feature>
<accession>A0A7S6ZU36</accession>
<protein>
    <submittedName>
        <fullName evidence="4">DUF11 domain-containing protein</fullName>
    </submittedName>
</protein>
<evidence type="ECO:0000313" key="5">
    <source>
        <dbReference type="Proteomes" id="UP000593932"/>
    </source>
</evidence>
<reference evidence="4 5" key="1">
    <citation type="submission" date="2020-10" db="EMBL/GenBank/DDBJ databases">
        <title>complete genome sequencing of Lysobacter sp. H23M41.</title>
        <authorList>
            <person name="Bae J.-W."/>
            <person name="Lee S.-Y."/>
        </authorList>
    </citation>
    <scope>NUCLEOTIDE SEQUENCE [LARGE SCALE GENOMIC DNA]</scope>
    <source>
        <strain evidence="4 5">H23M41</strain>
    </source>
</reference>
<evidence type="ECO:0000259" key="3">
    <source>
        <dbReference type="Pfam" id="PF18651"/>
    </source>
</evidence>
<feature type="domain" description="DUF11" evidence="2">
    <location>
        <begin position="249"/>
        <end position="365"/>
    </location>
</feature>
<dbReference type="Pfam" id="PF01345">
    <property type="entry name" value="DUF11"/>
    <property type="match status" value="1"/>
</dbReference>
<dbReference type="EMBL" id="CP063657">
    <property type="protein sequence ID" value="QOW21632.1"/>
    <property type="molecule type" value="Genomic_DNA"/>
</dbReference>
<evidence type="ECO:0000259" key="2">
    <source>
        <dbReference type="Pfam" id="PF01345"/>
    </source>
</evidence>
<keyword evidence="5" id="KW-1185">Reference proteome</keyword>
<dbReference type="InterPro" id="IPR040683">
    <property type="entry name" value="CshA_NR2"/>
</dbReference>
<dbReference type="InterPro" id="IPR047589">
    <property type="entry name" value="DUF11_rpt"/>
</dbReference>
<dbReference type="NCBIfam" id="TIGR01451">
    <property type="entry name" value="B_ant_repeat"/>
    <property type="match status" value="1"/>
</dbReference>
<evidence type="ECO:0000256" key="1">
    <source>
        <dbReference type="SAM" id="SignalP"/>
    </source>
</evidence>
<proteinExistence type="predicted"/>
<dbReference type="Pfam" id="PF18651">
    <property type="entry name" value="CshA_NR2"/>
    <property type="match status" value="1"/>
</dbReference>
<evidence type="ECO:0000313" key="4">
    <source>
        <dbReference type="EMBL" id="QOW21632.1"/>
    </source>
</evidence>
<dbReference type="InterPro" id="IPR001434">
    <property type="entry name" value="OmcB-like_DUF11"/>
</dbReference>
<keyword evidence="1" id="KW-0732">Signal</keyword>
<name>A0A7S6ZU36_9GAMM</name>
<feature type="signal peptide" evidence="1">
    <location>
        <begin position="1"/>
        <end position="36"/>
    </location>
</feature>
<dbReference type="Proteomes" id="UP000593932">
    <property type="component" value="Chromosome"/>
</dbReference>
<feature type="chain" id="PRO_5046652818" evidence="1">
    <location>
        <begin position="37"/>
        <end position="799"/>
    </location>
</feature>
<gene>
    <name evidence="4" type="ORF">INQ42_10365</name>
</gene>
<dbReference type="RefSeq" id="WP_194034196.1">
    <property type="nucleotide sequence ID" value="NZ_CP063657.1"/>
</dbReference>
<organism evidence="4 5">
    <name type="scientific">Novilysobacter avium</name>
    <dbReference type="NCBI Taxonomy" id="2781023"/>
    <lineage>
        <taxon>Bacteria</taxon>
        <taxon>Pseudomonadati</taxon>
        <taxon>Pseudomonadota</taxon>
        <taxon>Gammaproteobacteria</taxon>
        <taxon>Lysobacterales</taxon>
        <taxon>Lysobacteraceae</taxon>
        <taxon>Novilysobacter</taxon>
    </lineage>
</organism>
<sequence>MIPAQVNRSLQASACRMVVALAFVLLGCLVAIPAFAATTTCSASTTKGTAPADYATYCWFDMSGYSDTLARSAAGQPFVVSLPGGATLSFTLKVSGNSLVARQVPTWTGGAFGNSAFQGITGKPVLYTVNNGSTVTASLSGITVVANGSSGMPFVFVAADAESTNNGESLRFTTDGDPWTVLAQIAYGTAAAYPVLTGVGTNTVNQAGVAGDVGSYAFATAGNLRNVTAQLVAGGLQGALFGVKFPSADLAISKSHVGSFSAGGNGSYDIAVTNNGTGATSGITKVVDTLPAGLSYVSASGTGWTCGAAGQVVTCTNPSVLANGASLPEITLNVSVAFNAPASVENVASVSNPTFDFNLTNNVSRDATVIVGTPEPGKGNKILYVYDSQELTRTPQAANSIAPVEIAQNIAMDWKMTPVVPVGRTLTLSAQNVVARLVVAATGSNLGTARSIDIQLRTNAGDILATATANVNNGPQAVNLSLPVLLTTLSAGDYLVLRVINRAQGSNRRITVSQKITGPNNASILTFDTPTVINVDSVAVYSAPHPAVTTQTNYVAGNTVHVRAVISDPFGAFDVSGASIKLTDPSGVVKVLAGAMVEVGAPTAASKTYQYSYTLPSDAKAGSWIASVTGREGTEGTVTHTRNAGFQVAAAPLTIVKLSMVYSDPINGTANPKAIPGALITYRISVTSPAGTVTDANSLVVTDPIPVNTVLFVSDLPDITGISPVIFTPGSSTLSLNFNTLADLTDDVDFSSDGGATWTHVPIADPNGVDAAVTHIRLKPRGTFPPGKIVEMGFRVRVK</sequence>